<dbReference type="EMBL" id="JAUEPU010000029">
    <property type="protein sequence ID" value="KAK0492553.1"/>
    <property type="molecule type" value="Genomic_DNA"/>
</dbReference>
<dbReference type="Pfam" id="PF00732">
    <property type="entry name" value="GMC_oxred_N"/>
    <property type="match status" value="1"/>
</dbReference>
<dbReference type="InterPro" id="IPR007867">
    <property type="entry name" value="GMC_OxRtase_C"/>
</dbReference>
<dbReference type="SUPFAM" id="SSF51905">
    <property type="entry name" value="FAD/NAD(P)-binding domain"/>
    <property type="match status" value="1"/>
</dbReference>
<feature type="domain" description="Glucose-methanol-choline oxidoreductase N-terminal" evidence="8">
    <location>
        <begin position="15"/>
        <end position="29"/>
    </location>
</feature>
<dbReference type="Pfam" id="PF05199">
    <property type="entry name" value="GMC_oxred_C"/>
    <property type="match status" value="1"/>
</dbReference>
<keyword evidence="3" id="KW-0285">Flavoprotein</keyword>
<comment type="caution">
    <text evidence="9">The sequence shown here is derived from an EMBL/GenBank/DDBJ whole genome shotgun (WGS) entry which is preliminary data.</text>
</comment>
<evidence type="ECO:0000256" key="3">
    <source>
        <dbReference type="ARBA" id="ARBA00022630"/>
    </source>
</evidence>
<keyword evidence="10" id="KW-1185">Reference proteome</keyword>
<name>A0AA39UL71_9AGAR</name>
<comment type="similarity">
    <text evidence="2">Belongs to the GMC oxidoreductase family.</text>
</comment>
<dbReference type="AlphaFoldDB" id="A0AA39UL71"/>
<dbReference type="SUPFAM" id="SSF54373">
    <property type="entry name" value="FAD-linked reductases, C-terminal domain"/>
    <property type="match status" value="1"/>
</dbReference>
<keyword evidence="7" id="KW-0325">Glycoprotein</keyword>
<dbReference type="InterPro" id="IPR012132">
    <property type="entry name" value="GMC_OxRdtase"/>
</dbReference>
<dbReference type="GO" id="GO:0050660">
    <property type="term" value="F:flavin adenine dinucleotide binding"/>
    <property type="evidence" value="ECO:0007669"/>
    <property type="project" value="InterPro"/>
</dbReference>
<comment type="cofactor">
    <cofactor evidence="1">
        <name>FAD</name>
        <dbReference type="ChEBI" id="CHEBI:57692"/>
    </cofactor>
</comment>
<evidence type="ECO:0000313" key="9">
    <source>
        <dbReference type="EMBL" id="KAK0492553.1"/>
    </source>
</evidence>
<evidence type="ECO:0000256" key="6">
    <source>
        <dbReference type="ARBA" id="ARBA00023002"/>
    </source>
</evidence>
<dbReference type="Proteomes" id="UP001175228">
    <property type="component" value="Unassembled WGS sequence"/>
</dbReference>
<proteinExistence type="inferred from homology"/>
<evidence type="ECO:0000256" key="7">
    <source>
        <dbReference type="ARBA" id="ARBA00023180"/>
    </source>
</evidence>
<dbReference type="PANTHER" id="PTHR11552:SF201">
    <property type="entry name" value="GLUCOSE-METHANOL-CHOLINE OXIDOREDUCTASE N-TERMINAL DOMAIN-CONTAINING PROTEIN"/>
    <property type="match status" value="1"/>
</dbReference>
<organism evidence="9 10">
    <name type="scientific">Armillaria luteobubalina</name>
    <dbReference type="NCBI Taxonomy" id="153913"/>
    <lineage>
        <taxon>Eukaryota</taxon>
        <taxon>Fungi</taxon>
        <taxon>Dikarya</taxon>
        <taxon>Basidiomycota</taxon>
        <taxon>Agaricomycotina</taxon>
        <taxon>Agaricomycetes</taxon>
        <taxon>Agaricomycetidae</taxon>
        <taxon>Agaricales</taxon>
        <taxon>Marasmiineae</taxon>
        <taxon>Physalacriaceae</taxon>
        <taxon>Armillaria</taxon>
    </lineage>
</organism>
<dbReference type="GO" id="GO:0016614">
    <property type="term" value="F:oxidoreductase activity, acting on CH-OH group of donors"/>
    <property type="evidence" value="ECO:0007669"/>
    <property type="project" value="InterPro"/>
</dbReference>
<protein>
    <submittedName>
        <fullName evidence="9">GMC oxidoreductase-domain-containing protein</fullName>
    </submittedName>
</protein>
<evidence type="ECO:0000256" key="4">
    <source>
        <dbReference type="ARBA" id="ARBA00022729"/>
    </source>
</evidence>
<gene>
    <name evidence="9" type="ORF">EDD18DRAFT_1290239</name>
</gene>
<dbReference type="PROSITE" id="PS00624">
    <property type="entry name" value="GMC_OXRED_2"/>
    <property type="match status" value="1"/>
</dbReference>
<keyword evidence="4" id="KW-0732">Signal</keyword>
<dbReference type="InterPro" id="IPR000172">
    <property type="entry name" value="GMC_OxRdtase_N"/>
</dbReference>
<evidence type="ECO:0000259" key="8">
    <source>
        <dbReference type="PROSITE" id="PS00624"/>
    </source>
</evidence>
<keyword evidence="5" id="KW-0274">FAD</keyword>
<dbReference type="InterPro" id="IPR036188">
    <property type="entry name" value="FAD/NAD-bd_sf"/>
</dbReference>
<keyword evidence="6" id="KW-0560">Oxidoreductase</keyword>
<evidence type="ECO:0000256" key="5">
    <source>
        <dbReference type="ARBA" id="ARBA00022827"/>
    </source>
</evidence>
<dbReference type="Gene3D" id="3.50.50.60">
    <property type="entry name" value="FAD/NAD(P)-binding domain"/>
    <property type="match status" value="1"/>
</dbReference>
<reference evidence="9" key="1">
    <citation type="submission" date="2023-06" db="EMBL/GenBank/DDBJ databases">
        <authorList>
            <consortium name="Lawrence Berkeley National Laboratory"/>
            <person name="Ahrendt S."/>
            <person name="Sahu N."/>
            <person name="Indic B."/>
            <person name="Wong-Bajracharya J."/>
            <person name="Merenyi Z."/>
            <person name="Ke H.-M."/>
            <person name="Monk M."/>
            <person name="Kocsube S."/>
            <person name="Drula E."/>
            <person name="Lipzen A."/>
            <person name="Balint B."/>
            <person name="Henrissat B."/>
            <person name="Andreopoulos B."/>
            <person name="Martin F.M."/>
            <person name="Harder C.B."/>
            <person name="Rigling D."/>
            <person name="Ford K.L."/>
            <person name="Foster G.D."/>
            <person name="Pangilinan J."/>
            <person name="Papanicolaou A."/>
            <person name="Barry K."/>
            <person name="LaButti K."/>
            <person name="Viragh M."/>
            <person name="Koriabine M."/>
            <person name="Yan M."/>
            <person name="Riley R."/>
            <person name="Champramary S."/>
            <person name="Plett K.L."/>
            <person name="Tsai I.J."/>
            <person name="Slot J."/>
            <person name="Sipos G."/>
            <person name="Plett J."/>
            <person name="Nagy L.G."/>
            <person name="Grigoriev I.V."/>
        </authorList>
    </citation>
    <scope>NUCLEOTIDE SEQUENCE</scope>
    <source>
        <strain evidence="9">HWK02</strain>
    </source>
</reference>
<evidence type="ECO:0000256" key="1">
    <source>
        <dbReference type="ARBA" id="ARBA00001974"/>
    </source>
</evidence>
<evidence type="ECO:0000256" key="2">
    <source>
        <dbReference type="ARBA" id="ARBA00010790"/>
    </source>
</evidence>
<sequence length="298" mass="32302">MYTLSPTEEIILSAGSIGTPHILLYSGIGDSDELTSVGITPTVHLPDVGKNLTDHPRYALAWTVNSTDTIENVYLRNETFQEEALAEWEANRTGYIASTSGNQLGFLRVPDGLLDDEPCSGNETAHFEFVFSNGIPQDPIPPTGDYFTILAIVVCPLARGHITINSTNPFDPPLINPNLLGHPQDLTIMQAAINASQRFVAAPAWDAYILEFASNTTEAAIREGADTLWHPVGTASMSPRHADWGVVDPDLKMKGLKGVRIVDASVFPYVPAANTQAAVYAFAERAADLIKGDYVKKH</sequence>
<evidence type="ECO:0000313" key="10">
    <source>
        <dbReference type="Proteomes" id="UP001175228"/>
    </source>
</evidence>
<accession>A0AA39UL71</accession>
<dbReference type="PANTHER" id="PTHR11552">
    <property type="entry name" value="GLUCOSE-METHANOL-CHOLINE GMC OXIDOREDUCTASE"/>
    <property type="match status" value="1"/>
</dbReference>
<dbReference type="Gene3D" id="3.30.560.10">
    <property type="entry name" value="Glucose Oxidase, domain 3"/>
    <property type="match status" value="1"/>
</dbReference>